<keyword evidence="1 9" id="KW-0808">Transferase</keyword>
<evidence type="ECO:0000256" key="8">
    <source>
        <dbReference type="PROSITE-ProRule" id="PRU10141"/>
    </source>
</evidence>
<evidence type="ECO:0000259" key="11">
    <source>
        <dbReference type="PROSITE" id="PS50001"/>
    </source>
</evidence>
<dbReference type="SUPFAM" id="SSF56112">
    <property type="entry name" value="Protein kinase-like (PK-like)"/>
    <property type="match status" value="1"/>
</dbReference>
<accession>A0AAF3FGB9</accession>
<proteinExistence type="inferred from homology"/>
<evidence type="ECO:0000256" key="10">
    <source>
        <dbReference type="SAM" id="MobiDB-lite"/>
    </source>
</evidence>
<dbReference type="Gene3D" id="1.10.510.10">
    <property type="entry name" value="Transferase(Phosphotransferase) domain 1"/>
    <property type="match status" value="1"/>
</dbReference>
<dbReference type="Pfam" id="PF00017">
    <property type="entry name" value="SH2"/>
    <property type="match status" value="1"/>
</dbReference>
<name>A0AAF3FGB9_9BILA</name>
<reference evidence="14" key="1">
    <citation type="submission" date="2024-02" db="UniProtKB">
        <authorList>
            <consortium name="WormBaseParasite"/>
        </authorList>
    </citation>
    <scope>IDENTIFICATION</scope>
</reference>
<dbReference type="SMART" id="SM00252">
    <property type="entry name" value="SH2"/>
    <property type="match status" value="1"/>
</dbReference>
<comment type="catalytic activity">
    <reaction evidence="6 9">
        <text>L-tyrosyl-[protein] + ATP = O-phospho-L-tyrosyl-[protein] + ADP + H(+)</text>
        <dbReference type="Rhea" id="RHEA:10596"/>
        <dbReference type="Rhea" id="RHEA-COMP:10136"/>
        <dbReference type="Rhea" id="RHEA-COMP:20101"/>
        <dbReference type="ChEBI" id="CHEBI:15378"/>
        <dbReference type="ChEBI" id="CHEBI:30616"/>
        <dbReference type="ChEBI" id="CHEBI:46858"/>
        <dbReference type="ChEBI" id="CHEBI:61978"/>
        <dbReference type="ChEBI" id="CHEBI:456216"/>
        <dbReference type="EC" id="2.7.10.2"/>
    </reaction>
</comment>
<evidence type="ECO:0000256" key="4">
    <source>
        <dbReference type="ARBA" id="ARBA00022840"/>
    </source>
</evidence>
<keyword evidence="2 8" id="KW-0547">Nucleotide-binding</keyword>
<dbReference type="PROSITE" id="PS00109">
    <property type="entry name" value="PROTEIN_KINASE_TYR"/>
    <property type="match status" value="1"/>
</dbReference>
<feature type="domain" description="SH2" evidence="11">
    <location>
        <begin position="15"/>
        <end position="134"/>
    </location>
</feature>
<dbReference type="Gene3D" id="3.30.505.10">
    <property type="entry name" value="SH2 domain"/>
    <property type="match status" value="1"/>
</dbReference>
<dbReference type="InterPro" id="IPR017441">
    <property type="entry name" value="Protein_kinase_ATP_BS"/>
</dbReference>
<evidence type="ECO:0000259" key="12">
    <source>
        <dbReference type="PROSITE" id="PS50011"/>
    </source>
</evidence>
<evidence type="ECO:0000256" key="2">
    <source>
        <dbReference type="ARBA" id="ARBA00022741"/>
    </source>
</evidence>
<dbReference type="InterPro" id="IPR001245">
    <property type="entry name" value="Ser-Thr/Tyr_kinase_cat_dom"/>
</dbReference>
<dbReference type="PANTHER" id="PTHR24418">
    <property type="entry name" value="TYROSINE-PROTEIN KINASE"/>
    <property type="match status" value="1"/>
</dbReference>
<feature type="region of interest" description="Disordered" evidence="10">
    <location>
        <begin position="415"/>
        <end position="434"/>
    </location>
</feature>
<dbReference type="GO" id="GO:0004715">
    <property type="term" value="F:non-membrane spanning protein tyrosine kinase activity"/>
    <property type="evidence" value="ECO:0007669"/>
    <property type="project" value="UniProtKB-EC"/>
</dbReference>
<dbReference type="WBParaSite" id="MBELARI_LOCUS5073">
    <property type="protein sequence ID" value="MBELARI_LOCUS5073"/>
    <property type="gene ID" value="MBELARI_LOCUS5073"/>
</dbReference>
<dbReference type="AlphaFoldDB" id="A0AAF3FGB9"/>
<dbReference type="PROSITE" id="PS50011">
    <property type="entry name" value="PROTEIN_KINASE_DOM"/>
    <property type="match status" value="1"/>
</dbReference>
<keyword evidence="13" id="KW-1185">Reference proteome</keyword>
<evidence type="ECO:0000313" key="14">
    <source>
        <dbReference type="WBParaSite" id="MBELARI_LOCUS5073"/>
    </source>
</evidence>
<evidence type="ECO:0000256" key="3">
    <source>
        <dbReference type="ARBA" id="ARBA00022777"/>
    </source>
</evidence>
<protein>
    <recommendedName>
        <fullName evidence="9">Tyrosine-protein kinase</fullName>
        <ecNumber evidence="9">2.7.10.2</ecNumber>
    </recommendedName>
</protein>
<keyword evidence="4 8" id="KW-0067">ATP-binding</keyword>
<dbReference type="InterPro" id="IPR000719">
    <property type="entry name" value="Prot_kinase_dom"/>
</dbReference>
<feature type="compositionally biased region" description="Polar residues" evidence="10">
    <location>
        <begin position="423"/>
        <end position="434"/>
    </location>
</feature>
<dbReference type="Proteomes" id="UP000887575">
    <property type="component" value="Unassembled WGS sequence"/>
</dbReference>
<dbReference type="SUPFAM" id="SSF55550">
    <property type="entry name" value="SH2 domain"/>
    <property type="match status" value="1"/>
</dbReference>
<evidence type="ECO:0000256" key="5">
    <source>
        <dbReference type="ARBA" id="ARBA00023137"/>
    </source>
</evidence>
<dbReference type="PROSITE" id="PS50001">
    <property type="entry name" value="SH2"/>
    <property type="match status" value="1"/>
</dbReference>
<dbReference type="InterPro" id="IPR020635">
    <property type="entry name" value="Tyr_kinase_cat_dom"/>
</dbReference>
<feature type="binding site" evidence="8">
    <location>
        <position position="178"/>
    </location>
    <ligand>
        <name>ATP</name>
        <dbReference type="ChEBI" id="CHEBI:30616"/>
    </ligand>
</feature>
<keyword evidence="5 9" id="KW-0829">Tyrosine-protein kinase</keyword>
<dbReference type="InterPro" id="IPR050198">
    <property type="entry name" value="Non-receptor_tyrosine_kinases"/>
</dbReference>
<evidence type="ECO:0000256" key="7">
    <source>
        <dbReference type="PROSITE-ProRule" id="PRU00191"/>
    </source>
</evidence>
<comment type="similarity">
    <text evidence="9">Belongs to the protein kinase superfamily. Tyr protein kinase family.</text>
</comment>
<dbReference type="InterPro" id="IPR000980">
    <property type="entry name" value="SH2"/>
</dbReference>
<dbReference type="InterPro" id="IPR008266">
    <property type="entry name" value="Tyr_kinase_AS"/>
</dbReference>
<dbReference type="SMART" id="SM00219">
    <property type="entry name" value="TyrKc"/>
    <property type="match status" value="1"/>
</dbReference>
<keyword evidence="7" id="KW-0727">SH2 domain</keyword>
<dbReference type="InterPro" id="IPR036860">
    <property type="entry name" value="SH2_dom_sf"/>
</dbReference>
<organism evidence="13 14">
    <name type="scientific">Mesorhabditis belari</name>
    <dbReference type="NCBI Taxonomy" id="2138241"/>
    <lineage>
        <taxon>Eukaryota</taxon>
        <taxon>Metazoa</taxon>
        <taxon>Ecdysozoa</taxon>
        <taxon>Nematoda</taxon>
        <taxon>Chromadorea</taxon>
        <taxon>Rhabditida</taxon>
        <taxon>Rhabditina</taxon>
        <taxon>Rhabditomorpha</taxon>
        <taxon>Rhabditoidea</taxon>
        <taxon>Rhabditidae</taxon>
        <taxon>Mesorhabditinae</taxon>
        <taxon>Mesorhabditis</taxon>
    </lineage>
</organism>
<feature type="domain" description="Protein kinase" evidence="12">
    <location>
        <begin position="146"/>
        <end position="405"/>
    </location>
</feature>
<dbReference type="InterPro" id="IPR011009">
    <property type="entry name" value="Kinase-like_dom_sf"/>
</dbReference>
<dbReference type="PRINTS" id="PR00109">
    <property type="entry name" value="TYRKINASE"/>
</dbReference>
<dbReference type="CDD" id="cd00192">
    <property type="entry name" value="PTKc"/>
    <property type="match status" value="1"/>
</dbReference>
<keyword evidence="3 9" id="KW-0418">Kinase</keyword>
<dbReference type="EC" id="2.7.10.2" evidence="9"/>
<evidence type="ECO:0000256" key="6">
    <source>
        <dbReference type="ARBA" id="ARBA00051245"/>
    </source>
</evidence>
<dbReference type="PROSITE" id="PS00107">
    <property type="entry name" value="PROTEIN_KINASE_ATP"/>
    <property type="match status" value="1"/>
</dbReference>
<dbReference type="Pfam" id="PF07714">
    <property type="entry name" value="PK_Tyr_Ser-Thr"/>
    <property type="match status" value="1"/>
</dbReference>
<evidence type="ECO:0000313" key="13">
    <source>
        <dbReference type="Proteomes" id="UP000887575"/>
    </source>
</evidence>
<dbReference type="GO" id="GO:0005524">
    <property type="term" value="F:ATP binding"/>
    <property type="evidence" value="ECO:0007669"/>
    <property type="project" value="UniProtKB-UniRule"/>
</dbReference>
<evidence type="ECO:0000256" key="1">
    <source>
        <dbReference type="ARBA" id="ARBA00022679"/>
    </source>
</evidence>
<evidence type="ECO:0000256" key="9">
    <source>
        <dbReference type="RuleBase" id="RU362096"/>
    </source>
</evidence>
<sequence>MSEKKIPPWLSSHPAFHGFLPREDATTVLNKEGSYLIRVSQVVQDGTTRLCFVISYRLTEKQVNDARAAAPASKCPTSEMAIRHIAVVENKGSFTINEKHDFASLKELIDYHSSKEEQIPGAGFSYKCKLQFPIARQEWELLHENLKTQETLGEGQFGVVYRGSLRRPSTKWVSIALKQTKDDCAASKKKRKEIMAECRLMRGLNHLNVVRFYGVAVLRQPIYIVLELVPGLDLLLYLTNNRGKINKRQRHAFVSGIAFGIEYIHSQGIIHRDLAARNCLVDSVRNLVKISDFGMSIRGSEYELPKAKNAVRLPLRWMAPECILEFRYTQKTDVWSFGLIVYEIYTEGRQPYEGKKNDQVRELLMTGVKPQLPKGAGKKLQDFLDNSVFTRIDKRASMMEISNFIVQWSGIQRPPALDEDSDGTPTLISSGTDS</sequence>